<dbReference type="PANTHER" id="PTHR45739:SF8">
    <property type="entry name" value="FRAS1-RELATED EXTRACELLULAR MATRIX PROTEIN 1"/>
    <property type="match status" value="1"/>
</dbReference>
<dbReference type="OrthoDB" id="5831138at2759"/>
<proteinExistence type="predicted"/>
<evidence type="ECO:0000313" key="3">
    <source>
        <dbReference type="Proteomes" id="UP000605970"/>
    </source>
</evidence>
<evidence type="ECO:0000256" key="1">
    <source>
        <dbReference type="SAM" id="Phobius"/>
    </source>
</evidence>
<keyword evidence="1" id="KW-0472">Membrane</keyword>
<protein>
    <submittedName>
        <fullName evidence="2">Uncharacterized protein</fullName>
    </submittedName>
</protein>
<keyword evidence="1" id="KW-1133">Transmembrane helix</keyword>
<gene>
    <name evidence="2" type="ORF">Mgra_00009902</name>
</gene>
<feature type="non-terminal residue" evidence="2">
    <location>
        <position position="486"/>
    </location>
</feature>
<keyword evidence="1" id="KW-0812">Transmembrane</keyword>
<dbReference type="Proteomes" id="UP000605970">
    <property type="component" value="Unassembled WGS sequence"/>
</dbReference>
<dbReference type="GO" id="GO:0009653">
    <property type="term" value="P:anatomical structure morphogenesis"/>
    <property type="evidence" value="ECO:0007669"/>
    <property type="project" value="TreeGrafter"/>
</dbReference>
<dbReference type="AlphaFoldDB" id="A0A8S9Z8V6"/>
<dbReference type="PANTHER" id="PTHR45739">
    <property type="entry name" value="MATRIX PROTEIN, PUTATIVE-RELATED"/>
    <property type="match status" value="1"/>
</dbReference>
<name>A0A8S9Z8V6_9BILA</name>
<sequence>ACYLIVNQPNFGIIECLRNNFNEKNNKKWSICSSFTQNEINSLKVRYTNKRSTNMLLPPKSDDFDFQVFCSSTASLIQNFQIDFITLSIRVFIQETLKLNQTDQGLISRQNILATVFPQHFTTDQLYFNIIEAPKLGMLLRLVIETGRHRRVGISSNITQKQIDEGLFFYKLHFASFSVLNDFFTFRLLTPAGASEEIFRFDIVYLPGGRIGEIKLKNNTLIIEEGKIQEITNNTLWLESSDGNNNYLFRVILPPMNGILFLLNKNENKKNILDFDDIFNSNDILENKLYYKHYGDLSKWDRIYLIAESKIRDPGGVFKNYSSIIILSIMLLLCSEETLNINLNERYPSAFFYLRNKENNIKIFKVTAQHPDLVDIDIVYGKLVKDQVIEITVKPKKDKNLLTSYESNIFIYSKIITNTELSVKDHWIALKSVSDKATKEPDKRLPIVFRLKGSISFPNIVEFVFFVLYYIISRDYWDQKLSTKLI</sequence>
<accession>A0A8S9Z8V6</accession>
<reference evidence="2" key="1">
    <citation type="journal article" date="2020" name="Ecol. Evol.">
        <title>Genome structure and content of the rice root-knot nematode (Meloidogyne graminicola).</title>
        <authorList>
            <person name="Phan N.T."/>
            <person name="Danchin E.G.J."/>
            <person name="Klopp C."/>
            <person name="Perfus-Barbeoch L."/>
            <person name="Kozlowski D.K."/>
            <person name="Koutsovoulos G.D."/>
            <person name="Lopez-Roques C."/>
            <person name="Bouchez O."/>
            <person name="Zahm M."/>
            <person name="Besnard G."/>
            <person name="Bellafiore S."/>
        </authorList>
    </citation>
    <scope>NUCLEOTIDE SEQUENCE</scope>
    <source>
        <strain evidence="2">VN-18</strain>
    </source>
</reference>
<comment type="caution">
    <text evidence="2">The sequence shown here is derived from an EMBL/GenBank/DDBJ whole genome shotgun (WGS) entry which is preliminary data.</text>
</comment>
<feature type="non-terminal residue" evidence="2">
    <location>
        <position position="1"/>
    </location>
</feature>
<dbReference type="EMBL" id="JABEBT010000194">
    <property type="protein sequence ID" value="KAF7625910.1"/>
    <property type="molecule type" value="Genomic_DNA"/>
</dbReference>
<organism evidence="2 3">
    <name type="scientific">Meloidogyne graminicola</name>
    <dbReference type="NCBI Taxonomy" id="189291"/>
    <lineage>
        <taxon>Eukaryota</taxon>
        <taxon>Metazoa</taxon>
        <taxon>Ecdysozoa</taxon>
        <taxon>Nematoda</taxon>
        <taxon>Chromadorea</taxon>
        <taxon>Rhabditida</taxon>
        <taxon>Tylenchina</taxon>
        <taxon>Tylenchomorpha</taxon>
        <taxon>Tylenchoidea</taxon>
        <taxon>Meloidogynidae</taxon>
        <taxon>Meloidogyninae</taxon>
        <taxon>Meloidogyne</taxon>
    </lineage>
</organism>
<dbReference type="InterPro" id="IPR051561">
    <property type="entry name" value="FRAS1_ECM"/>
</dbReference>
<feature type="transmembrane region" description="Helical" evidence="1">
    <location>
        <begin position="455"/>
        <end position="472"/>
    </location>
</feature>
<keyword evidence="3" id="KW-1185">Reference proteome</keyword>
<evidence type="ECO:0000313" key="2">
    <source>
        <dbReference type="EMBL" id="KAF7625910.1"/>
    </source>
</evidence>